<comment type="cofactor">
    <cofactor evidence="3">
        <name>Mn(2+)</name>
        <dbReference type="ChEBI" id="CHEBI:29035"/>
    </cofactor>
    <text evidence="3">The Mn(2+) ion enhances activity.</text>
</comment>
<dbReference type="EMBL" id="LTBC01000006">
    <property type="protein sequence ID" value="KYH31942.1"/>
    <property type="molecule type" value="Genomic_DNA"/>
</dbReference>
<dbReference type="AlphaFoldDB" id="A0A151AWK8"/>
<reference evidence="5 6" key="1">
    <citation type="submission" date="2016-02" db="EMBL/GenBank/DDBJ databases">
        <title>Genome sequence of Moorella mulderi DSM 14980.</title>
        <authorList>
            <person name="Poehlein A."/>
            <person name="Daniel R."/>
        </authorList>
    </citation>
    <scope>NUCLEOTIDE SEQUENCE [LARGE SCALE GENOMIC DNA]</scope>
    <source>
        <strain evidence="5 6">DSM 14980</strain>
    </source>
</reference>
<dbReference type="PATRIC" id="fig|1122241.3.peg.1935"/>
<dbReference type="NCBIfam" id="TIGR01891">
    <property type="entry name" value="amidohydrolases"/>
    <property type="match status" value="1"/>
</dbReference>
<dbReference type="SUPFAM" id="SSF53187">
    <property type="entry name" value="Zn-dependent exopeptidases"/>
    <property type="match status" value="1"/>
</dbReference>
<dbReference type="OrthoDB" id="9776731at2"/>
<gene>
    <name evidence="5" type="primary">yxeP</name>
    <name evidence="5" type="ORF">MOMUL_18240</name>
</gene>
<keyword evidence="3" id="KW-0464">Manganese</keyword>
<dbReference type="FunFam" id="3.30.70.360:FF:000014">
    <property type="entry name" value="N-acyl-L-amino acid amidohydrolase"/>
    <property type="match status" value="1"/>
</dbReference>
<proteinExistence type="inferred from homology"/>
<feature type="binding site" evidence="3">
    <location>
        <position position="111"/>
    </location>
    <ligand>
        <name>Mn(2+)</name>
        <dbReference type="ChEBI" id="CHEBI:29035"/>
        <label>2</label>
    </ligand>
</feature>
<evidence type="ECO:0000256" key="2">
    <source>
        <dbReference type="ARBA" id="ARBA00022801"/>
    </source>
</evidence>
<feature type="binding site" evidence="3">
    <location>
        <position position="172"/>
    </location>
    <ligand>
        <name>Mn(2+)</name>
        <dbReference type="ChEBI" id="CHEBI:29035"/>
        <label>2</label>
    </ligand>
</feature>
<dbReference type="Gene3D" id="3.40.630.10">
    <property type="entry name" value="Zn peptidases"/>
    <property type="match status" value="1"/>
</dbReference>
<dbReference type="Gene3D" id="3.30.70.360">
    <property type="match status" value="1"/>
</dbReference>
<feature type="binding site" evidence="3">
    <location>
        <position position="109"/>
    </location>
    <ligand>
        <name>Mn(2+)</name>
        <dbReference type="ChEBI" id="CHEBI:29035"/>
        <label>2</label>
    </ligand>
</feature>
<keyword evidence="3" id="KW-0479">Metal-binding</keyword>
<dbReference type="PANTHER" id="PTHR11014">
    <property type="entry name" value="PEPTIDASE M20 FAMILY MEMBER"/>
    <property type="match status" value="1"/>
</dbReference>
<organism evidence="5 6">
    <name type="scientific">Moorella mulderi DSM 14980</name>
    <dbReference type="NCBI Taxonomy" id="1122241"/>
    <lineage>
        <taxon>Bacteria</taxon>
        <taxon>Bacillati</taxon>
        <taxon>Bacillota</taxon>
        <taxon>Clostridia</taxon>
        <taxon>Neomoorellales</taxon>
        <taxon>Neomoorellaceae</taxon>
        <taxon>Neomoorella</taxon>
    </lineage>
</organism>
<evidence type="ECO:0000313" key="6">
    <source>
        <dbReference type="Proteomes" id="UP000075670"/>
    </source>
</evidence>
<dbReference type="SUPFAM" id="SSF55031">
    <property type="entry name" value="Bacterial exopeptidase dimerisation domain"/>
    <property type="match status" value="1"/>
</dbReference>
<dbReference type="Pfam" id="PF07687">
    <property type="entry name" value="M20_dimer"/>
    <property type="match status" value="1"/>
</dbReference>
<dbReference type="InterPro" id="IPR017439">
    <property type="entry name" value="Amidohydrolase"/>
</dbReference>
<evidence type="ECO:0000313" key="5">
    <source>
        <dbReference type="EMBL" id="KYH31942.1"/>
    </source>
</evidence>
<dbReference type="PANTHER" id="PTHR11014:SF63">
    <property type="entry name" value="METALLOPEPTIDASE, PUTATIVE (AFU_ORTHOLOGUE AFUA_6G09600)-RELATED"/>
    <property type="match status" value="1"/>
</dbReference>
<keyword evidence="2 5" id="KW-0378">Hydrolase</keyword>
<feature type="binding site" evidence="3">
    <location>
        <position position="371"/>
    </location>
    <ligand>
        <name>Mn(2+)</name>
        <dbReference type="ChEBI" id="CHEBI:29035"/>
        <label>2</label>
    </ligand>
</feature>
<dbReference type="GO" id="GO:0046872">
    <property type="term" value="F:metal ion binding"/>
    <property type="evidence" value="ECO:0007669"/>
    <property type="project" value="UniProtKB-KW"/>
</dbReference>
<dbReference type="Proteomes" id="UP000075670">
    <property type="component" value="Unassembled WGS sequence"/>
</dbReference>
<name>A0A151AWK8_9FIRM</name>
<dbReference type="RefSeq" id="WP_062284264.1">
    <property type="nucleotide sequence ID" value="NZ_LTBC01000006.1"/>
</dbReference>
<accession>A0A151AWK8</accession>
<comment type="similarity">
    <text evidence="1">Belongs to the peptidase M20 family.</text>
</comment>
<comment type="caution">
    <text evidence="5">The sequence shown here is derived from an EMBL/GenBank/DDBJ whole genome shotgun (WGS) entry which is preliminary data.</text>
</comment>
<sequence>MLKSNLKSDDFLAAAAALKPRLVAWRRQLHQCPELSFAERETAALVAGVLAELGLQVRTGIAGTGVVGLLEGVKDGPAVALRADMDALPIQEDTGVEYASRYQGRMHGCGHDAHMAVVLGAAALLAERRRELPGPVVFIFQPGEELPPGGARLILKAGVLDNPPVKAIFGLHVTSYLPVGTVGIRPGAAMASADNFTIKIKGRTSHGASPHLGADAIVAAAQAVLALQAIISRRMDPVQPAVLTIGSIHGGEKENIIAAEVTMTGTTRALNQVVRQELERGMRQVLAGVAAASGTEIELDYLRGYPPLINDARLTELFRRAAGEILGPEKVFELAAPSMGAEDFARYAEKVPAVYFNLGAAIPGETPYPWHHPRFNIQEDCLPIGSALLSWLAIKALADFSAGVKNC</sequence>
<dbReference type="InterPro" id="IPR002933">
    <property type="entry name" value="Peptidase_M20"/>
</dbReference>
<dbReference type="InterPro" id="IPR036264">
    <property type="entry name" value="Bact_exopeptidase_dim_dom"/>
</dbReference>
<dbReference type="GO" id="GO:0016787">
    <property type="term" value="F:hydrolase activity"/>
    <property type="evidence" value="ECO:0007669"/>
    <property type="project" value="UniProtKB-KW"/>
</dbReference>
<dbReference type="InterPro" id="IPR011650">
    <property type="entry name" value="Peptidase_M20_dimer"/>
</dbReference>
<keyword evidence="6" id="KW-1185">Reference proteome</keyword>
<dbReference type="PIRSF" id="PIRSF005962">
    <property type="entry name" value="Pept_M20D_amidohydro"/>
    <property type="match status" value="1"/>
</dbReference>
<feature type="domain" description="Peptidase M20 dimerisation" evidence="4">
    <location>
        <begin position="195"/>
        <end position="287"/>
    </location>
</feature>
<dbReference type="Pfam" id="PF01546">
    <property type="entry name" value="Peptidase_M20"/>
    <property type="match status" value="1"/>
</dbReference>
<feature type="binding site" evidence="3">
    <location>
        <position position="145"/>
    </location>
    <ligand>
        <name>Mn(2+)</name>
        <dbReference type="ChEBI" id="CHEBI:29035"/>
        <label>2</label>
    </ligand>
</feature>
<evidence type="ECO:0000259" key="4">
    <source>
        <dbReference type="Pfam" id="PF07687"/>
    </source>
</evidence>
<evidence type="ECO:0000256" key="1">
    <source>
        <dbReference type="ARBA" id="ARBA00006153"/>
    </source>
</evidence>
<protein>
    <submittedName>
        <fullName evidence="5">Putative hydrolase YxeP</fullName>
        <ecNumber evidence="5">3.-.-.-</ecNumber>
    </submittedName>
</protein>
<evidence type="ECO:0000256" key="3">
    <source>
        <dbReference type="PIRSR" id="PIRSR005962-1"/>
    </source>
</evidence>
<dbReference type="CDD" id="cd03886">
    <property type="entry name" value="M20_Acy1"/>
    <property type="match status" value="1"/>
</dbReference>
<dbReference type="EC" id="3.-.-.-" evidence="5"/>